<reference evidence="1" key="2">
    <citation type="submission" date="2015-07" db="EMBL/GenBank/DDBJ databases">
        <authorList>
            <person name="Noorani M."/>
        </authorList>
    </citation>
    <scope>NUCLEOTIDE SEQUENCE</scope>
    <source>
        <strain evidence="1">Yugu1</strain>
    </source>
</reference>
<name>A0A368RHZ8_SETIT</name>
<protein>
    <submittedName>
        <fullName evidence="1">Uncharacterized protein</fullName>
    </submittedName>
</protein>
<gene>
    <name evidence="1" type="ORF">SETIT_6G031900v2</name>
</gene>
<sequence>MLLFIFLPRQPSIWCLLERSSGKAPKTPNLRGKVLVLISLGGCSYISLMVPPLQHPFKGAVDPN</sequence>
<accession>A0A368RHZ8</accession>
<dbReference type="EMBL" id="CM003533">
    <property type="protein sequence ID" value="RCV29684.1"/>
    <property type="molecule type" value="Genomic_DNA"/>
</dbReference>
<organism evidence="1">
    <name type="scientific">Setaria italica</name>
    <name type="common">Foxtail millet</name>
    <name type="synonym">Panicum italicum</name>
    <dbReference type="NCBI Taxonomy" id="4555"/>
    <lineage>
        <taxon>Eukaryota</taxon>
        <taxon>Viridiplantae</taxon>
        <taxon>Streptophyta</taxon>
        <taxon>Embryophyta</taxon>
        <taxon>Tracheophyta</taxon>
        <taxon>Spermatophyta</taxon>
        <taxon>Magnoliopsida</taxon>
        <taxon>Liliopsida</taxon>
        <taxon>Poales</taxon>
        <taxon>Poaceae</taxon>
        <taxon>PACMAD clade</taxon>
        <taxon>Panicoideae</taxon>
        <taxon>Panicodae</taxon>
        <taxon>Paniceae</taxon>
        <taxon>Cenchrinae</taxon>
        <taxon>Setaria</taxon>
    </lineage>
</organism>
<dbReference type="AlphaFoldDB" id="A0A368RHZ8"/>
<reference evidence="1" key="1">
    <citation type="journal article" date="2012" name="Nat. Biotechnol.">
        <title>Reference genome sequence of the model plant Setaria.</title>
        <authorList>
            <person name="Bennetzen J.L."/>
            <person name="Schmutz J."/>
            <person name="Wang H."/>
            <person name="Percifield R."/>
            <person name="Hawkins J."/>
            <person name="Pontaroli A.C."/>
            <person name="Estep M."/>
            <person name="Feng L."/>
            <person name="Vaughn J.N."/>
            <person name="Grimwood J."/>
            <person name="Jenkins J."/>
            <person name="Barry K."/>
            <person name="Lindquist E."/>
            <person name="Hellsten U."/>
            <person name="Deshpande S."/>
            <person name="Wang X."/>
            <person name="Wu X."/>
            <person name="Mitros T."/>
            <person name="Triplett J."/>
            <person name="Yang X."/>
            <person name="Ye C.Y."/>
            <person name="Mauro-Herrera M."/>
            <person name="Wang L."/>
            <person name="Li P."/>
            <person name="Sharma M."/>
            <person name="Sharma R."/>
            <person name="Ronald P.C."/>
            <person name="Panaud O."/>
            <person name="Kellogg E.A."/>
            <person name="Brutnell T.P."/>
            <person name="Doust A.N."/>
            <person name="Tuskan G.A."/>
            <person name="Rokhsar D."/>
            <person name="Devos K.M."/>
        </authorList>
    </citation>
    <scope>NUCLEOTIDE SEQUENCE [LARGE SCALE GENOMIC DNA]</scope>
    <source>
        <strain evidence="1">Yugu1</strain>
    </source>
</reference>
<evidence type="ECO:0000313" key="1">
    <source>
        <dbReference type="EMBL" id="RCV29684.1"/>
    </source>
</evidence>
<proteinExistence type="predicted"/>